<dbReference type="InterPro" id="IPR017972">
    <property type="entry name" value="Cyt_P450_CS"/>
</dbReference>
<keyword evidence="6" id="KW-0812">Transmembrane</keyword>
<dbReference type="Proteomes" id="UP001642483">
    <property type="component" value="Unassembled WGS sequence"/>
</dbReference>
<gene>
    <name evidence="7" type="ORF">CVLEPA_LOCUS8577</name>
</gene>
<accession>A0ABP0FI61</accession>
<dbReference type="SUPFAM" id="SSF48264">
    <property type="entry name" value="Cytochrome P450"/>
    <property type="match status" value="1"/>
</dbReference>
<keyword evidence="6" id="KW-1133">Transmembrane helix</keyword>
<keyword evidence="6" id="KW-0472">Membrane</keyword>
<dbReference type="InterPro" id="IPR001128">
    <property type="entry name" value="Cyt_P450"/>
</dbReference>
<protein>
    <recommendedName>
        <fullName evidence="9">Cytochrome P450</fullName>
    </recommendedName>
</protein>
<keyword evidence="3 5" id="KW-0479">Metal-binding</keyword>
<keyword evidence="5" id="KW-0349">Heme</keyword>
<comment type="similarity">
    <text evidence="2 5">Belongs to the cytochrome P450 family.</text>
</comment>
<evidence type="ECO:0000256" key="6">
    <source>
        <dbReference type="SAM" id="Phobius"/>
    </source>
</evidence>
<keyword evidence="8" id="KW-1185">Reference proteome</keyword>
<keyword evidence="4 5" id="KW-0408">Iron</keyword>
<dbReference type="EMBL" id="CAWYQH010000057">
    <property type="protein sequence ID" value="CAK8678673.1"/>
    <property type="molecule type" value="Genomic_DNA"/>
</dbReference>
<comment type="cofactor">
    <cofactor evidence="1">
        <name>heme</name>
        <dbReference type="ChEBI" id="CHEBI:30413"/>
    </cofactor>
</comment>
<dbReference type="PRINTS" id="PR00385">
    <property type="entry name" value="P450"/>
</dbReference>
<dbReference type="Gene3D" id="1.10.630.10">
    <property type="entry name" value="Cytochrome P450"/>
    <property type="match status" value="1"/>
</dbReference>
<evidence type="ECO:0008006" key="9">
    <source>
        <dbReference type="Google" id="ProtNLM"/>
    </source>
</evidence>
<proteinExistence type="inferred from homology"/>
<reference evidence="7 8" key="1">
    <citation type="submission" date="2024-02" db="EMBL/GenBank/DDBJ databases">
        <authorList>
            <person name="Daric V."/>
            <person name="Darras S."/>
        </authorList>
    </citation>
    <scope>NUCLEOTIDE SEQUENCE [LARGE SCALE GENOMIC DNA]</scope>
</reference>
<comment type="caution">
    <text evidence="7">The sequence shown here is derived from an EMBL/GenBank/DDBJ whole genome shotgun (WGS) entry which is preliminary data.</text>
</comment>
<keyword evidence="5" id="KW-0560">Oxidoreductase</keyword>
<evidence type="ECO:0000256" key="2">
    <source>
        <dbReference type="ARBA" id="ARBA00010617"/>
    </source>
</evidence>
<evidence type="ECO:0000256" key="3">
    <source>
        <dbReference type="ARBA" id="ARBA00022723"/>
    </source>
</evidence>
<keyword evidence="5" id="KW-0503">Monooxygenase</keyword>
<organism evidence="7 8">
    <name type="scientific">Clavelina lepadiformis</name>
    <name type="common">Light-bulb sea squirt</name>
    <name type="synonym">Ascidia lepadiformis</name>
    <dbReference type="NCBI Taxonomy" id="159417"/>
    <lineage>
        <taxon>Eukaryota</taxon>
        <taxon>Metazoa</taxon>
        <taxon>Chordata</taxon>
        <taxon>Tunicata</taxon>
        <taxon>Ascidiacea</taxon>
        <taxon>Aplousobranchia</taxon>
        <taxon>Clavelinidae</taxon>
        <taxon>Clavelina</taxon>
    </lineage>
</organism>
<dbReference type="InterPro" id="IPR002401">
    <property type="entry name" value="Cyt_P450_E_grp-I"/>
</dbReference>
<dbReference type="PANTHER" id="PTHR24300:SF397">
    <property type="entry name" value="CYTOCHROME P450 2U1"/>
    <property type="match status" value="1"/>
</dbReference>
<sequence>MFELDLTNLINVYFLLCLSGLLLLYWYQRPRNFPPGPRGIPIFGMLPFMGKYGERKLAKWSKTYGPVMSLRMGRNDVVFLNDFNSIHEALVKQHAKFSGRTDAITPFMKDIMKNVGYIVLDDGEFFKSQKKLGQRVLSGLGVGGRKLESRVTEEASYLNEAIRSMDGKAFDASIFIKKAVANNICNIIFGERFDYDNKQIEEILSRLTAFTADTTTALASRICVLAPFLRDIPPIIFVYSRYKERLSMVFEFIKKKVDEHKETFNEDYLRDFIDAFLKESIKDNNNWFTNDQLIFYIRELFFAGTETVSSTLTWALLCLLHYPEVHQKLRREILNVIGYDGTASMTHKPMMPYTRAFLQEVMRYRTLAPLSIFHKTNEDAELNGYFIPKNTMVGPNIWAVHNDADFWDEPEKFKPERFIDDKGEFVQPSHIIPFSLGPRACLGKQLAKMEIFIFLVSMVQKFEFLPNPDDYELPNVEHGTSGVAFVPHPFRLVAKIC</sequence>
<dbReference type="InterPro" id="IPR050182">
    <property type="entry name" value="Cytochrome_P450_fam2"/>
</dbReference>
<dbReference type="PANTHER" id="PTHR24300">
    <property type="entry name" value="CYTOCHROME P450 508A4-RELATED"/>
    <property type="match status" value="1"/>
</dbReference>
<evidence type="ECO:0000313" key="7">
    <source>
        <dbReference type="EMBL" id="CAK8678673.1"/>
    </source>
</evidence>
<dbReference type="PRINTS" id="PR00463">
    <property type="entry name" value="EP450I"/>
</dbReference>
<evidence type="ECO:0000256" key="4">
    <source>
        <dbReference type="ARBA" id="ARBA00023004"/>
    </source>
</evidence>
<dbReference type="Pfam" id="PF00067">
    <property type="entry name" value="p450"/>
    <property type="match status" value="1"/>
</dbReference>
<name>A0ABP0FI61_CLALP</name>
<evidence type="ECO:0000256" key="5">
    <source>
        <dbReference type="RuleBase" id="RU000461"/>
    </source>
</evidence>
<evidence type="ECO:0000313" key="8">
    <source>
        <dbReference type="Proteomes" id="UP001642483"/>
    </source>
</evidence>
<evidence type="ECO:0000256" key="1">
    <source>
        <dbReference type="ARBA" id="ARBA00001971"/>
    </source>
</evidence>
<dbReference type="InterPro" id="IPR036396">
    <property type="entry name" value="Cyt_P450_sf"/>
</dbReference>
<dbReference type="PROSITE" id="PS00086">
    <property type="entry name" value="CYTOCHROME_P450"/>
    <property type="match status" value="1"/>
</dbReference>
<feature type="transmembrane region" description="Helical" evidence="6">
    <location>
        <begin position="6"/>
        <end position="27"/>
    </location>
</feature>